<feature type="domain" description="PurM-like C-terminal" evidence="7">
    <location>
        <begin position="163"/>
        <end position="335"/>
    </location>
</feature>
<evidence type="ECO:0000256" key="4">
    <source>
        <dbReference type="ARBA" id="ARBA00022840"/>
    </source>
</evidence>
<evidence type="ECO:0000259" key="6">
    <source>
        <dbReference type="Pfam" id="PF00586"/>
    </source>
</evidence>
<protein>
    <submittedName>
        <fullName evidence="8">Selenide,water dikinase</fullName>
        <ecNumber evidence="8">2.7.9.3</ecNumber>
    </submittedName>
</protein>
<dbReference type="PIRSF" id="PIRSF036407">
    <property type="entry name" value="Selenphspht_syn"/>
    <property type="match status" value="1"/>
</dbReference>
<dbReference type="EMBL" id="JBEPMA010000013">
    <property type="protein sequence ID" value="MET3618023.1"/>
    <property type="molecule type" value="Genomic_DNA"/>
</dbReference>
<dbReference type="Gene3D" id="3.90.650.10">
    <property type="entry name" value="PurM-like C-terminal domain"/>
    <property type="match status" value="1"/>
</dbReference>
<evidence type="ECO:0000256" key="1">
    <source>
        <dbReference type="ARBA" id="ARBA00022679"/>
    </source>
</evidence>
<feature type="domain" description="PurM-like N-terminal" evidence="6">
    <location>
        <begin position="44"/>
        <end position="148"/>
    </location>
</feature>
<proteinExistence type="predicted"/>
<dbReference type="Pfam" id="PF02769">
    <property type="entry name" value="AIRS_C"/>
    <property type="match status" value="1"/>
</dbReference>
<dbReference type="Pfam" id="PF00586">
    <property type="entry name" value="AIRS"/>
    <property type="match status" value="1"/>
</dbReference>
<gene>
    <name evidence="8" type="ORF">ABID14_001658</name>
</gene>
<dbReference type="SUPFAM" id="SSF55326">
    <property type="entry name" value="PurM N-terminal domain-like"/>
    <property type="match status" value="1"/>
</dbReference>
<keyword evidence="3" id="KW-0418">Kinase</keyword>
<evidence type="ECO:0000313" key="9">
    <source>
        <dbReference type="Proteomes" id="UP001549162"/>
    </source>
</evidence>
<dbReference type="SUPFAM" id="SSF56042">
    <property type="entry name" value="PurM C-terminal domain-like"/>
    <property type="match status" value="1"/>
</dbReference>
<evidence type="ECO:0000259" key="7">
    <source>
        <dbReference type="Pfam" id="PF02769"/>
    </source>
</evidence>
<keyword evidence="2" id="KW-0547">Nucleotide-binding</keyword>
<dbReference type="CDD" id="cd02195">
    <property type="entry name" value="SelD"/>
    <property type="match status" value="1"/>
</dbReference>
<dbReference type="InterPro" id="IPR036921">
    <property type="entry name" value="PurM-like_N_sf"/>
</dbReference>
<accession>A0ABV2JB82</accession>
<dbReference type="NCBIfam" id="TIGR00476">
    <property type="entry name" value="selD"/>
    <property type="match status" value="1"/>
</dbReference>
<dbReference type="GO" id="GO:0004756">
    <property type="term" value="F:selenide, water dikinase activity"/>
    <property type="evidence" value="ECO:0007669"/>
    <property type="project" value="UniProtKB-EC"/>
</dbReference>
<keyword evidence="4" id="KW-0067">ATP-binding</keyword>
<dbReference type="Proteomes" id="UP001549162">
    <property type="component" value="Unassembled WGS sequence"/>
</dbReference>
<dbReference type="Gene3D" id="3.30.1330.10">
    <property type="entry name" value="PurM-like, N-terminal domain"/>
    <property type="match status" value="1"/>
</dbReference>
<keyword evidence="1 8" id="KW-0808">Transferase</keyword>
<evidence type="ECO:0000313" key="8">
    <source>
        <dbReference type="EMBL" id="MET3618023.1"/>
    </source>
</evidence>
<evidence type="ECO:0000256" key="2">
    <source>
        <dbReference type="ARBA" id="ARBA00022741"/>
    </source>
</evidence>
<reference evidence="8 9" key="1">
    <citation type="submission" date="2024-06" db="EMBL/GenBank/DDBJ databases">
        <title>Genomic Encyclopedia of Type Strains, Phase IV (KMG-IV): sequencing the most valuable type-strain genomes for metagenomic binning, comparative biology and taxonomic classification.</title>
        <authorList>
            <person name="Goeker M."/>
        </authorList>
    </citation>
    <scope>NUCLEOTIDE SEQUENCE [LARGE SCALE GENOMIC DNA]</scope>
    <source>
        <strain evidence="8 9">DSM 21460</strain>
    </source>
</reference>
<dbReference type="InterPro" id="IPR036676">
    <property type="entry name" value="PurM-like_C_sf"/>
</dbReference>
<dbReference type="InterPro" id="IPR004536">
    <property type="entry name" value="SPS/SelD"/>
</dbReference>
<dbReference type="InterPro" id="IPR016188">
    <property type="entry name" value="PurM-like_N"/>
</dbReference>
<dbReference type="RefSeq" id="WP_354368978.1">
    <property type="nucleotide sequence ID" value="NZ_JBEPMA010000013.1"/>
</dbReference>
<organism evidence="8 9">
    <name type="scientific">Peptoniphilus olsenii</name>
    <dbReference type="NCBI Taxonomy" id="411570"/>
    <lineage>
        <taxon>Bacteria</taxon>
        <taxon>Bacillati</taxon>
        <taxon>Bacillota</taxon>
        <taxon>Tissierellia</taxon>
        <taxon>Tissierellales</taxon>
        <taxon>Peptoniphilaceae</taxon>
        <taxon>Peptoniphilus</taxon>
    </lineage>
</organism>
<sequence>MDNLELEVCGGCNAKIPAGSLDKILESIPNYKRDDIVVGYDTKDDSAVIKVDEKTGIITTLDFFPPMVANPYIFGQIAAANALSDVYAMGADPICALNIVAFPEEGNIELLEKVLQGGADKVTEAKASLVGGHSIHDPKIKYGLTVIGKGDLQKIWKNNTPKVHDKLILTKPLGVTLITNAYSVNIVGKEEYDFALNYMTKLNKYAKDILVKYNVSSATDVTGFGLLGHLGEMVDENYTAILNSDDIPLLKGAKTAANEFVFTKGGQRNRLFMQDRVEFQVDDFALEEILYDPQTSGGLLVSIDSNDADKALSELNENGIEAAIIGEIYNKFDKSIFIV</sequence>
<comment type="caution">
    <text evidence="8">The sequence shown here is derived from an EMBL/GenBank/DDBJ whole genome shotgun (WGS) entry which is preliminary data.</text>
</comment>
<dbReference type="PANTHER" id="PTHR10256">
    <property type="entry name" value="SELENIDE, WATER DIKINASE"/>
    <property type="match status" value="1"/>
</dbReference>
<keyword evidence="9" id="KW-1185">Reference proteome</keyword>
<dbReference type="InterPro" id="IPR010918">
    <property type="entry name" value="PurM-like_C_dom"/>
</dbReference>
<evidence type="ECO:0000256" key="3">
    <source>
        <dbReference type="ARBA" id="ARBA00022777"/>
    </source>
</evidence>
<dbReference type="PANTHER" id="PTHR10256:SF0">
    <property type="entry name" value="INACTIVE SELENIDE, WATER DIKINASE-LIKE PROTEIN-RELATED"/>
    <property type="match status" value="1"/>
</dbReference>
<dbReference type="EC" id="2.7.9.3" evidence="8"/>
<keyword evidence="5" id="KW-0711">Selenium</keyword>
<evidence type="ECO:0000256" key="5">
    <source>
        <dbReference type="ARBA" id="ARBA00023266"/>
    </source>
</evidence>
<name>A0ABV2JB82_9FIRM</name>